<dbReference type="EMBL" id="BMPI01000076">
    <property type="protein sequence ID" value="GGM77781.1"/>
    <property type="molecule type" value="Genomic_DNA"/>
</dbReference>
<sequence length="312" mass="32670">MSTGGAALVAGSVRARALVRRCIGPAAARRVALCHTLGAALDILASTPYGRDVRPGQGLDEAQEAVAATLLWHLRVLAGWQPGRAVATLRALAGWFEISDVERRLRQPGRPVRYRVGALATATPRLARAGTVDEVRAALAASAWGDPGEAGAHAVALSMRLAWAQGVAALPAARAWACGGAALLVARERWTTGRPLPAQVERRAAALLGPRALRSGSLAGFAAALPRWAAWPFPDITAAVDLWRGETRWWRRLERDGRSLLNDWRFGEGAALGAAATLAVDAWRTRAALACAADGGASADFDVIAMPGPLGG</sequence>
<proteinExistence type="predicted"/>
<name>A0A917UEU3_9ACTN</name>
<keyword evidence="3" id="KW-1185">Reference proteome</keyword>
<accession>A0A917UEU3</accession>
<evidence type="ECO:0000313" key="2">
    <source>
        <dbReference type="EMBL" id="GGM77781.1"/>
    </source>
</evidence>
<gene>
    <name evidence="1" type="ORF">GCM10007977_093630</name>
    <name evidence="2" type="ORF">GCM10007977_094060</name>
</gene>
<dbReference type="EMBL" id="BMPI01000075">
    <property type="protein sequence ID" value="GGM77415.1"/>
    <property type="molecule type" value="Genomic_DNA"/>
</dbReference>
<evidence type="ECO:0000313" key="1">
    <source>
        <dbReference type="EMBL" id="GGM77415.1"/>
    </source>
</evidence>
<evidence type="ECO:0000313" key="3">
    <source>
        <dbReference type="Proteomes" id="UP000642070"/>
    </source>
</evidence>
<organism evidence="1 3">
    <name type="scientific">Dactylosporangium sucinum</name>
    <dbReference type="NCBI Taxonomy" id="1424081"/>
    <lineage>
        <taxon>Bacteria</taxon>
        <taxon>Bacillati</taxon>
        <taxon>Actinomycetota</taxon>
        <taxon>Actinomycetes</taxon>
        <taxon>Micromonosporales</taxon>
        <taxon>Micromonosporaceae</taxon>
        <taxon>Dactylosporangium</taxon>
    </lineage>
</organism>
<dbReference type="RefSeq" id="WP_190256577.1">
    <property type="nucleotide sequence ID" value="NZ_BMPI01000075.1"/>
</dbReference>
<reference evidence="1" key="1">
    <citation type="journal article" date="2014" name="Int. J. Syst. Evol. Microbiol.">
        <title>Complete genome sequence of Corynebacterium casei LMG S-19264T (=DSM 44701T), isolated from a smear-ripened cheese.</title>
        <authorList>
            <consortium name="US DOE Joint Genome Institute (JGI-PGF)"/>
            <person name="Walter F."/>
            <person name="Albersmeier A."/>
            <person name="Kalinowski J."/>
            <person name="Ruckert C."/>
        </authorList>
    </citation>
    <scope>NUCLEOTIDE SEQUENCE</scope>
    <source>
        <strain evidence="1">JCM 19831</strain>
    </source>
</reference>
<reference evidence="1" key="2">
    <citation type="submission" date="2020-09" db="EMBL/GenBank/DDBJ databases">
        <authorList>
            <person name="Sun Q."/>
            <person name="Ohkuma M."/>
        </authorList>
    </citation>
    <scope>NUCLEOTIDE SEQUENCE</scope>
    <source>
        <strain evidence="1">JCM 19831</strain>
    </source>
</reference>
<protein>
    <recommendedName>
        <fullName evidence="4">V-type ATPase subunit</fullName>
    </recommendedName>
</protein>
<dbReference type="AlphaFoldDB" id="A0A917UEU3"/>
<dbReference type="Proteomes" id="UP000642070">
    <property type="component" value="Unassembled WGS sequence"/>
</dbReference>
<comment type="caution">
    <text evidence="1">The sequence shown here is derived from an EMBL/GenBank/DDBJ whole genome shotgun (WGS) entry which is preliminary data.</text>
</comment>
<evidence type="ECO:0008006" key="4">
    <source>
        <dbReference type="Google" id="ProtNLM"/>
    </source>
</evidence>